<dbReference type="InterPro" id="IPR011033">
    <property type="entry name" value="PRC_barrel-like_sf"/>
</dbReference>
<dbReference type="PANTHER" id="PTHR40061:SF1">
    <property type="entry name" value="SPORULATION PROTEIN YLMC-RELATED"/>
    <property type="match status" value="1"/>
</dbReference>
<accession>A0A942ZAL9</accession>
<dbReference type="InterPro" id="IPR027275">
    <property type="entry name" value="PRC-brl_dom"/>
</dbReference>
<dbReference type="Proteomes" id="UP000724672">
    <property type="component" value="Unassembled WGS sequence"/>
</dbReference>
<dbReference type="InterPro" id="IPR014238">
    <property type="entry name" value="Spore_YlmC/YmxH"/>
</dbReference>
<dbReference type="NCBIfam" id="TIGR02888">
    <property type="entry name" value="spore_YlmC_YmxH"/>
    <property type="match status" value="1"/>
</dbReference>
<dbReference type="Gene3D" id="2.30.30.240">
    <property type="entry name" value="PRC-barrel domain"/>
    <property type="match status" value="1"/>
</dbReference>
<proteinExistence type="predicted"/>
<evidence type="ECO:0000313" key="3">
    <source>
        <dbReference type="Proteomes" id="UP000724672"/>
    </source>
</evidence>
<reference evidence="2" key="1">
    <citation type="submission" date="2019-12" db="EMBL/GenBank/DDBJ databases">
        <title>Clostridiaceae gen. nov. sp. nov., isolated from sediment in Xinjiang, China.</title>
        <authorList>
            <person name="Zhang R."/>
        </authorList>
    </citation>
    <scope>NUCLEOTIDE SEQUENCE</scope>
    <source>
        <strain evidence="2">D2Q-11</strain>
    </source>
</reference>
<feature type="domain" description="PRC-barrel" evidence="1">
    <location>
        <begin position="13"/>
        <end position="87"/>
    </location>
</feature>
<evidence type="ECO:0000259" key="1">
    <source>
        <dbReference type="Pfam" id="PF05239"/>
    </source>
</evidence>
<protein>
    <submittedName>
        <fullName evidence="2">YlmC/YmxH family sporulation protein</fullName>
    </submittedName>
</protein>
<keyword evidence="3" id="KW-1185">Reference proteome</keyword>
<evidence type="ECO:0000313" key="2">
    <source>
        <dbReference type="EMBL" id="MBS4539900.1"/>
    </source>
</evidence>
<dbReference type="SUPFAM" id="SSF50346">
    <property type="entry name" value="PRC-barrel domain"/>
    <property type="match status" value="1"/>
</dbReference>
<dbReference type="Pfam" id="PF05239">
    <property type="entry name" value="PRC"/>
    <property type="match status" value="1"/>
</dbReference>
<organism evidence="2 3">
    <name type="scientific">Anaeromonas frigoriresistens</name>
    <dbReference type="NCBI Taxonomy" id="2683708"/>
    <lineage>
        <taxon>Bacteria</taxon>
        <taxon>Bacillati</taxon>
        <taxon>Bacillota</taxon>
        <taxon>Tissierellia</taxon>
        <taxon>Tissierellales</taxon>
        <taxon>Thermohalobacteraceae</taxon>
        <taxon>Anaeromonas</taxon>
    </lineage>
</organism>
<dbReference type="PANTHER" id="PTHR40061">
    <property type="entry name" value="SPORULATION PROTEIN YLMC-RELATED"/>
    <property type="match status" value="1"/>
</dbReference>
<gene>
    <name evidence="2" type="ORF">GOQ27_15600</name>
</gene>
<name>A0A942ZAL9_9FIRM</name>
<dbReference type="AlphaFoldDB" id="A0A942ZAL9"/>
<sequence>MAIYEIGNQKIVTLRELGGKEIVNLNTGGRLGIIADSDILIDEKTGKIHSLLVPDNRNQFKFFGEKRELNIPWNTIRRIGDDMIIIELQY</sequence>
<dbReference type="RefSeq" id="WP_203367807.1">
    <property type="nucleotide sequence ID" value="NZ_WSFT01000053.1"/>
</dbReference>
<dbReference type="EMBL" id="WSFT01000053">
    <property type="protein sequence ID" value="MBS4539900.1"/>
    <property type="molecule type" value="Genomic_DNA"/>
</dbReference>
<comment type="caution">
    <text evidence="2">The sequence shown here is derived from an EMBL/GenBank/DDBJ whole genome shotgun (WGS) entry which is preliminary data.</text>
</comment>